<name>A0A918A7X7_9ACTN</name>
<dbReference type="EMBL" id="BMNK01000005">
    <property type="protein sequence ID" value="GGP07036.1"/>
    <property type="molecule type" value="Genomic_DNA"/>
</dbReference>
<comment type="caution">
    <text evidence="2">The sequence shown here is derived from an EMBL/GenBank/DDBJ whole genome shotgun (WGS) entry which is preliminary data.</text>
</comment>
<keyword evidence="3" id="KW-1185">Reference proteome</keyword>
<organism evidence="2 3">
    <name type="scientific">Nonomuraea glycinis</name>
    <dbReference type="NCBI Taxonomy" id="2047744"/>
    <lineage>
        <taxon>Bacteria</taxon>
        <taxon>Bacillati</taxon>
        <taxon>Actinomycetota</taxon>
        <taxon>Actinomycetes</taxon>
        <taxon>Streptosporangiales</taxon>
        <taxon>Streptosporangiaceae</taxon>
        <taxon>Nonomuraea</taxon>
    </lineage>
</organism>
<evidence type="ECO:0000313" key="3">
    <source>
        <dbReference type="Proteomes" id="UP000660745"/>
    </source>
</evidence>
<feature type="region of interest" description="Disordered" evidence="1">
    <location>
        <begin position="24"/>
        <end position="48"/>
    </location>
</feature>
<dbReference type="GO" id="GO:0004089">
    <property type="term" value="F:carbonate dehydratase activity"/>
    <property type="evidence" value="ECO:0007669"/>
    <property type="project" value="InterPro"/>
</dbReference>
<dbReference type="Proteomes" id="UP000660745">
    <property type="component" value="Unassembled WGS sequence"/>
</dbReference>
<evidence type="ECO:0000256" key="1">
    <source>
        <dbReference type="SAM" id="MobiDB-lite"/>
    </source>
</evidence>
<dbReference type="InterPro" id="IPR036874">
    <property type="entry name" value="Carbonic_anhydrase_sf"/>
</dbReference>
<reference evidence="2" key="2">
    <citation type="submission" date="2020-09" db="EMBL/GenBank/DDBJ databases">
        <authorList>
            <person name="Sun Q."/>
            <person name="Zhou Y."/>
        </authorList>
    </citation>
    <scope>NUCLEOTIDE SEQUENCE</scope>
    <source>
        <strain evidence="2">CGMCC 4.7430</strain>
    </source>
</reference>
<proteinExistence type="predicted"/>
<accession>A0A918A7X7</accession>
<gene>
    <name evidence="2" type="ORF">GCM10012278_33200</name>
</gene>
<protein>
    <submittedName>
        <fullName evidence="2">Uncharacterized protein</fullName>
    </submittedName>
</protein>
<evidence type="ECO:0000313" key="2">
    <source>
        <dbReference type="EMBL" id="GGP07036.1"/>
    </source>
</evidence>
<sequence length="48" mass="5145">MTEMLTVTPDDALAMLLEGNQRFVAGAPEHPNQDAARRAETAPESPGH</sequence>
<dbReference type="GO" id="GO:0008270">
    <property type="term" value="F:zinc ion binding"/>
    <property type="evidence" value="ECO:0007669"/>
    <property type="project" value="InterPro"/>
</dbReference>
<dbReference type="AlphaFoldDB" id="A0A918A7X7"/>
<feature type="compositionally biased region" description="Basic and acidic residues" evidence="1">
    <location>
        <begin position="31"/>
        <end position="48"/>
    </location>
</feature>
<reference evidence="2" key="1">
    <citation type="journal article" date="2014" name="Int. J. Syst. Evol. Microbiol.">
        <title>Complete genome sequence of Corynebacterium casei LMG S-19264T (=DSM 44701T), isolated from a smear-ripened cheese.</title>
        <authorList>
            <consortium name="US DOE Joint Genome Institute (JGI-PGF)"/>
            <person name="Walter F."/>
            <person name="Albersmeier A."/>
            <person name="Kalinowski J."/>
            <person name="Ruckert C."/>
        </authorList>
    </citation>
    <scope>NUCLEOTIDE SEQUENCE</scope>
    <source>
        <strain evidence="2">CGMCC 4.7430</strain>
    </source>
</reference>
<dbReference type="Gene3D" id="3.40.1050.10">
    <property type="entry name" value="Carbonic anhydrase"/>
    <property type="match status" value="1"/>
</dbReference>
<dbReference type="RefSeq" id="WP_225277073.1">
    <property type="nucleotide sequence ID" value="NZ_BMNK01000005.1"/>
</dbReference>